<dbReference type="Pfam" id="PF07743">
    <property type="entry name" value="HSCB_C"/>
    <property type="match status" value="1"/>
</dbReference>
<evidence type="ECO:0000259" key="5">
    <source>
        <dbReference type="PROSITE" id="PS50076"/>
    </source>
</evidence>
<sequence length="212" mass="23532">MMIGGEHKAIPRAALAECWSCKGPVSVQAMFCHTCGAAQPPRQIDHFTRLGFEPSFDLDIDLLEKRYLGFQRSVHPDRFANKSARDRTMAEQQSVSLNEAFETLNDPLRRASYLLQLKGQTASVAKDQTVDDPALLMEAMEAREALAEAESAEAVEKLAVKAGADAIKLLSEISKAFAADDLAAANRLTTRLKYLRKFLEETRSRRVALESF</sequence>
<dbReference type="PANTHER" id="PTHR14021">
    <property type="entry name" value="IRON-SULFUR CLUSTER CO-CHAPERONE PROTEIN HSCB"/>
    <property type="match status" value="1"/>
</dbReference>
<dbReference type="SUPFAM" id="SSF47144">
    <property type="entry name" value="HSC20 (HSCB), C-terminal oligomerisation domain"/>
    <property type="match status" value="1"/>
</dbReference>
<gene>
    <name evidence="4 6" type="primary">hscB</name>
    <name evidence="6" type="ORF">SMD27_12580</name>
</gene>
<evidence type="ECO:0000256" key="4">
    <source>
        <dbReference type="HAMAP-Rule" id="MF_00682"/>
    </source>
</evidence>
<keyword evidence="7" id="KW-1185">Reference proteome</keyword>
<dbReference type="InterPro" id="IPR036386">
    <property type="entry name" value="HscB_C_sf"/>
</dbReference>
<dbReference type="NCBIfam" id="TIGR00714">
    <property type="entry name" value="hscB"/>
    <property type="match status" value="1"/>
</dbReference>
<comment type="function">
    <text evidence="3 4">Co-chaperone involved in the maturation of iron-sulfur cluster-containing proteins. Seems to help targeting proteins to be folded toward HscA.</text>
</comment>
<dbReference type="Gene3D" id="1.20.1280.20">
    <property type="entry name" value="HscB, C-terminal domain"/>
    <property type="match status" value="1"/>
</dbReference>
<dbReference type="Gene3D" id="1.10.287.110">
    <property type="entry name" value="DnaJ domain"/>
    <property type="match status" value="1"/>
</dbReference>
<dbReference type="EMBL" id="JAXCLW010000003">
    <property type="protein sequence ID" value="MDY0883680.1"/>
    <property type="molecule type" value="Genomic_DNA"/>
</dbReference>
<comment type="subunit">
    <text evidence="4">Interacts with HscA and stimulates its ATPase activity.</text>
</comment>
<dbReference type="InterPro" id="IPR009073">
    <property type="entry name" value="HscB_oligo_C"/>
</dbReference>
<evidence type="ECO:0000313" key="7">
    <source>
        <dbReference type="Proteomes" id="UP001279642"/>
    </source>
</evidence>
<evidence type="ECO:0000313" key="6">
    <source>
        <dbReference type="EMBL" id="MDY0883680.1"/>
    </source>
</evidence>
<dbReference type="InterPro" id="IPR036869">
    <property type="entry name" value="J_dom_sf"/>
</dbReference>
<dbReference type="RefSeq" id="WP_320508754.1">
    <property type="nucleotide sequence ID" value="NZ_JAXCLW010000003.1"/>
</dbReference>
<evidence type="ECO:0000256" key="3">
    <source>
        <dbReference type="ARBA" id="ARBA00025596"/>
    </source>
</evidence>
<dbReference type="PANTHER" id="PTHR14021:SF15">
    <property type="entry name" value="IRON-SULFUR CLUSTER CO-CHAPERONE PROTEIN HSCB"/>
    <property type="match status" value="1"/>
</dbReference>
<dbReference type="InterPro" id="IPR004640">
    <property type="entry name" value="HscB"/>
</dbReference>
<feature type="domain" description="J" evidence="5">
    <location>
        <begin position="45"/>
        <end position="117"/>
    </location>
</feature>
<dbReference type="CDD" id="cd06257">
    <property type="entry name" value="DnaJ"/>
    <property type="match status" value="1"/>
</dbReference>
<dbReference type="HAMAP" id="MF_00682">
    <property type="entry name" value="HscB"/>
    <property type="match status" value="1"/>
</dbReference>
<evidence type="ECO:0000256" key="2">
    <source>
        <dbReference type="ARBA" id="ARBA00023186"/>
    </source>
</evidence>
<proteinExistence type="inferred from homology"/>
<comment type="similarity">
    <text evidence="1 4">Belongs to the HscB family.</text>
</comment>
<reference evidence="6 7" key="1">
    <citation type="journal article" date="2016" name="Antonie Van Leeuwenhoek">
        <title>Dongia soli sp. nov., isolated from soil from Dokdo, Korea.</title>
        <authorList>
            <person name="Kim D.U."/>
            <person name="Lee H."/>
            <person name="Kim H."/>
            <person name="Kim S.G."/>
            <person name="Ka J.O."/>
        </authorList>
    </citation>
    <scope>NUCLEOTIDE SEQUENCE [LARGE SCALE GENOMIC DNA]</scope>
    <source>
        <strain evidence="6 7">D78</strain>
    </source>
</reference>
<dbReference type="PROSITE" id="PS50076">
    <property type="entry name" value="DNAJ_2"/>
    <property type="match status" value="1"/>
</dbReference>
<organism evidence="6 7">
    <name type="scientific">Dongia soli</name>
    <dbReference type="NCBI Taxonomy" id="600628"/>
    <lineage>
        <taxon>Bacteria</taxon>
        <taxon>Pseudomonadati</taxon>
        <taxon>Pseudomonadota</taxon>
        <taxon>Alphaproteobacteria</taxon>
        <taxon>Rhodospirillales</taxon>
        <taxon>Dongiaceae</taxon>
        <taxon>Dongia</taxon>
    </lineage>
</organism>
<accession>A0ABU5ECD1</accession>
<dbReference type="InterPro" id="IPR001623">
    <property type="entry name" value="DnaJ_domain"/>
</dbReference>
<comment type="caution">
    <text evidence="6">The sequence shown here is derived from an EMBL/GenBank/DDBJ whole genome shotgun (WGS) entry which is preliminary data.</text>
</comment>
<evidence type="ECO:0000256" key="1">
    <source>
        <dbReference type="ARBA" id="ARBA00010476"/>
    </source>
</evidence>
<protein>
    <recommendedName>
        <fullName evidence="4">Co-chaperone protein HscB homolog</fullName>
    </recommendedName>
</protein>
<dbReference type="SMART" id="SM00271">
    <property type="entry name" value="DnaJ"/>
    <property type="match status" value="1"/>
</dbReference>
<name>A0ABU5ECD1_9PROT</name>
<dbReference type="Proteomes" id="UP001279642">
    <property type="component" value="Unassembled WGS sequence"/>
</dbReference>
<dbReference type="SUPFAM" id="SSF46565">
    <property type="entry name" value="Chaperone J-domain"/>
    <property type="match status" value="1"/>
</dbReference>
<keyword evidence="2 4" id="KW-0143">Chaperone</keyword>